<comment type="caution">
    <text evidence="9">The sequence shown here is derived from an EMBL/GenBank/DDBJ whole genome shotgun (WGS) entry which is preliminary data.</text>
</comment>
<feature type="transmembrane region" description="Helical" evidence="7">
    <location>
        <begin position="78"/>
        <end position="98"/>
    </location>
</feature>
<evidence type="ECO:0000256" key="1">
    <source>
        <dbReference type="ARBA" id="ARBA00004651"/>
    </source>
</evidence>
<dbReference type="InterPro" id="IPR010290">
    <property type="entry name" value="TM_effector"/>
</dbReference>
<feature type="transmembrane region" description="Helical" evidence="7">
    <location>
        <begin position="290"/>
        <end position="309"/>
    </location>
</feature>
<dbReference type="InterPro" id="IPR036259">
    <property type="entry name" value="MFS_trans_sf"/>
</dbReference>
<evidence type="ECO:0000256" key="4">
    <source>
        <dbReference type="ARBA" id="ARBA00022692"/>
    </source>
</evidence>
<evidence type="ECO:0000256" key="2">
    <source>
        <dbReference type="ARBA" id="ARBA00022448"/>
    </source>
</evidence>
<dbReference type="EMBL" id="BAAACI010000006">
    <property type="protein sequence ID" value="GAA0773113.1"/>
    <property type="molecule type" value="Genomic_DNA"/>
</dbReference>
<feature type="transmembrane region" description="Helical" evidence="7">
    <location>
        <begin position="104"/>
        <end position="123"/>
    </location>
</feature>
<feature type="transmembrane region" description="Helical" evidence="7">
    <location>
        <begin position="49"/>
        <end position="71"/>
    </location>
</feature>
<name>A0ABN1KPW6_CLOSU</name>
<dbReference type="PANTHER" id="PTHR23513:SF6">
    <property type="entry name" value="MAJOR FACILITATOR SUPERFAMILY ASSOCIATED DOMAIN-CONTAINING PROTEIN"/>
    <property type="match status" value="1"/>
</dbReference>
<keyword evidence="3" id="KW-1003">Cell membrane</keyword>
<dbReference type="Proteomes" id="UP001501047">
    <property type="component" value="Unassembled WGS sequence"/>
</dbReference>
<evidence type="ECO:0000256" key="5">
    <source>
        <dbReference type="ARBA" id="ARBA00022989"/>
    </source>
</evidence>
<comment type="subcellular location">
    <subcellularLocation>
        <location evidence="1">Cell membrane</location>
        <topology evidence="1">Multi-pass membrane protein</topology>
    </subcellularLocation>
</comment>
<feature type="transmembrane region" description="Helical" evidence="7">
    <location>
        <begin position="321"/>
        <end position="345"/>
    </location>
</feature>
<dbReference type="Pfam" id="PF05977">
    <property type="entry name" value="MFS_3"/>
    <property type="match status" value="1"/>
</dbReference>
<dbReference type="RefSeq" id="WP_343826179.1">
    <property type="nucleotide sequence ID" value="NZ_BAAACI010000006.1"/>
</dbReference>
<evidence type="ECO:0000256" key="7">
    <source>
        <dbReference type="SAM" id="Phobius"/>
    </source>
</evidence>
<keyword evidence="4 7" id="KW-0812">Transmembrane</keyword>
<feature type="transmembrane region" description="Helical" evidence="7">
    <location>
        <begin position="387"/>
        <end position="407"/>
    </location>
</feature>
<evidence type="ECO:0000259" key="8">
    <source>
        <dbReference type="PROSITE" id="PS50850"/>
    </source>
</evidence>
<accession>A0ABN1KPW6</accession>
<organism evidence="9 10">
    <name type="scientific">Clostridium subterminale</name>
    <dbReference type="NCBI Taxonomy" id="1550"/>
    <lineage>
        <taxon>Bacteria</taxon>
        <taxon>Bacillati</taxon>
        <taxon>Bacillota</taxon>
        <taxon>Clostridia</taxon>
        <taxon>Eubacteriales</taxon>
        <taxon>Clostridiaceae</taxon>
        <taxon>Clostridium</taxon>
    </lineage>
</organism>
<dbReference type="SUPFAM" id="SSF103473">
    <property type="entry name" value="MFS general substrate transporter"/>
    <property type="match status" value="1"/>
</dbReference>
<dbReference type="PANTHER" id="PTHR23513">
    <property type="entry name" value="INTEGRAL MEMBRANE EFFLUX PROTEIN-RELATED"/>
    <property type="match status" value="1"/>
</dbReference>
<feature type="domain" description="Major facilitator superfamily (MFS) profile" evidence="8">
    <location>
        <begin position="10"/>
        <end position="415"/>
    </location>
</feature>
<feature type="transmembrane region" description="Helical" evidence="7">
    <location>
        <begin position="357"/>
        <end position="375"/>
    </location>
</feature>
<dbReference type="InterPro" id="IPR020846">
    <property type="entry name" value="MFS_dom"/>
</dbReference>
<feature type="transmembrane region" description="Helical" evidence="7">
    <location>
        <begin position="222"/>
        <end position="248"/>
    </location>
</feature>
<evidence type="ECO:0000313" key="9">
    <source>
        <dbReference type="EMBL" id="GAA0773113.1"/>
    </source>
</evidence>
<evidence type="ECO:0000313" key="10">
    <source>
        <dbReference type="Proteomes" id="UP001501047"/>
    </source>
</evidence>
<keyword evidence="2" id="KW-0813">Transport</keyword>
<feature type="transmembrane region" description="Helical" evidence="7">
    <location>
        <begin position="260"/>
        <end position="278"/>
    </location>
</feature>
<evidence type="ECO:0000256" key="3">
    <source>
        <dbReference type="ARBA" id="ARBA00022475"/>
    </source>
</evidence>
<keyword evidence="5 7" id="KW-1133">Transmembrane helix</keyword>
<keyword evidence="6 7" id="KW-0472">Membrane</keyword>
<evidence type="ECO:0000256" key="6">
    <source>
        <dbReference type="ARBA" id="ARBA00023136"/>
    </source>
</evidence>
<dbReference type="CDD" id="cd06173">
    <property type="entry name" value="MFS_MefA_like"/>
    <property type="match status" value="1"/>
</dbReference>
<proteinExistence type="predicted"/>
<protein>
    <submittedName>
        <fullName evidence="9">Mutanobactin A system MFS transporter MubZ</fullName>
    </submittedName>
</protein>
<sequence>MKMYLVKQRDFSLLIFGKLVSSIGSQMQGFALSLYVLSITGSATKFASVLAITIIPKLILGPIAGVFADWFDKKKMMVGLDILSGIIIGIFVLIYRITGGLDMIHIYILSITLSLIGVIFQPVTSSILPSIIKKEELVDGNGLSSFIMDLGNLMSPAIAGILMGSYGLYVILIINSISFILSGISESFIRVPKINSTPQNISMSSFVDDFKDGIIFIKNKKLILNIILLCLVINFAYNPVFSIGLTYISKQILMVSDFQYGLMESILVVSMLIAPFICSSIYNKFKNGKIYFYIILFSGSLLGILSIVPSNFYLNLFDNNFIPYVSIIVITFFIGLITTLGNIIVNTIVQEQVPLNFMGRVVSVMSAVCMAAIPFGQMIFGYMYDKFSASICILISSLILIITILLFRKSLFKCDNENEVENSLDEAIDFNNGEVHT</sequence>
<dbReference type="PROSITE" id="PS50850">
    <property type="entry name" value="MFS"/>
    <property type="match status" value="1"/>
</dbReference>
<reference evidence="9 10" key="1">
    <citation type="journal article" date="2019" name="Int. J. Syst. Evol. Microbiol.">
        <title>The Global Catalogue of Microorganisms (GCM) 10K type strain sequencing project: providing services to taxonomists for standard genome sequencing and annotation.</title>
        <authorList>
            <consortium name="The Broad Institute Genomics Platform"/>
            <consortium name="The Broad Institute Genome Sequencing Center for Infectious Disease"/>
            <person name="Wu L."/>
            <person name="Ma J."/>
        </authorList>
    </citation>
    <scope>NUCLEOTIDE SEQUENCE [LARGE SCALE GENOMIC DNA]</scope>
    <source>
        <strain evidence="9 10">JCM 1417</strain>
    </source>
</reference>
<gene>
    <name evidence="9" type="primary">mubZ</name>
    <name evidence="9" type="ORF">GCM10008908_20760</name>
</gene>
<feature type="transmembrane region" description="Helical" evidence="7">
    <location>
        <begin position="168"/>
        <end position="189"/>
    </location>
</feature>
<keyword evidence="10" id="KW-1185">Reference proteome</keyword>
<dbReference type="Gene3D" id="1.20.1250.20">
    <property type="entry name" value="MFS general substrate transporter like domains"/>
    <property type="match status" value="1"/>
</dbReference>